<name>A0A413F9L0_9FIRM</name>
<dbReference type="Proteomes" id="UP000283880">
    <property type="component" value="Unassembled WGS sequence"/>
</dbReference>
<evidence type="ECO:0000259" key="4">
    <source>
        <dbReference type="PROSITE" id="PS51462"/>
    </source>
</evidence>
<comment type="caution">
    <text evidence="5">The sequence shown here is derived from an EMBL/GenBank/DDBJ whole genome shotgun (WGS) entry which is preliminary data.</text>
</comment>
<evidence type="ECO:0000256" key="1">
    <source>
        <dbReference type="ARBA" id="ARBA00001946"/>
    </source>
</evidence>
<comment type="similarity">
    <text evidence="3">Belongs to the Nudix hydrolase family.</text>
</comment>
<dbReference type="OrthoDB" id="9806150at2"/>
<accession>A0A413F9L0</accession>
<sequence length="180" mass="20697">MTLNRKNSPYKVVKSEVHNIGRVTVVKDTFLIEGDEYPYTYVINKDSVCIIPIVGDQVIAIEQYRYTLDQWMLEFPAGSVDDGESSEAAAKRELEEETGYISEKLIYLGEYYMNQGISSAKCDLFFAKCIDKKEECREKTEFIKTKLIPINQFQELIFSNQFKLLIGIAGWNKAQYMGLV</sequence>
<dbReference type="PANTHER" id="PTHR11839:SF18">
    <property type="entry name" value="NUDIX HYDROLASE DOMAIN-CONTAINING PROTEIN"/>
    <property type="match status" value="1"/>
</dbReference>
<feature type="domain" description="Nudix hydrolase" evidence="4">
    <location>
        <begin position="43"/>
        <end position="170"/>
    </location>
</feature>
<dbReference type="CDD" id="cd24161">
    <property type="entry name" value="NUDIX_ADPRase_Ndx2"/>
    <property type="match status" value="1"/>
</dbReference>
<dbReference type="GO" id="GO:0006753">
    <property type="term" value="P:nucleoside phosphate metabolic process"/>
    <property type="evidence" value="ECO:0007669"/>
    <property type="project" value="TreeGrafter"/>
</dbReference>
<dbReference type="PROSITE" id="PS00893">
    <property type="entry name" value="NUDIX_BOX"/>
    <property type="match status" value="1"/>
</dbReference>
<dbReference type="Pfam" id="PF00293">
    <property type="entry name" value="NUDIX"/>
    <property type="match status" value="1"/>
</dbReference>
<organism evidence="5 6">
    <name type="scientific">Enterocloster asparagiformis</name>
    <dbReference type="NCBI Taxonomy" id="333367"/>
    <lineage>
        <taxon>Bacteria</taxon>
        <taxon>Bacillati</taxon>
        <taxon>Bacillota</taxon>
        <taxon>Clostridia</taxon>
        <taxon>Lachnospirales</taxon>
        <taxon>Lachnospiraceae</taxon>
        <taxon>Enterocloster</taxon>
    </lineage>
</organism>
<dbReference type="InterPro" id="IPR020084">
    <property type="entry name" value="NUDIX_hydrolase_CS"/>
</dbReference>
<keyword evidence="2 3" id="KW-0378">Hydrolase</keyword>
<dbReference type="AlphaFoldDB" id="A0A413F9L0"/>
<dbReference type="InterPro" id="IPR015797">
    <property type="entry name" value="NUDIX_hydrolase-like_dom_sf"/>
</dbReference>
<dbReference type="SUPFAM" id="SSF55811">
    <property type="entry name" value="Nudix"/>
    <property type="match status" value="1"/>
</dbReference>
<dbReference type="PANTHER" id="PTHR11839">
    <property type="entry name" value="UDP/ADP-SUGAR PYROPHOSPHATASE"/>
    <property type="match status" value="1"/>
</dbReference>
<dbReference type="GO" id="GO:0019693">
    <property type="term" value="P:ribose phosphate metabolic process"/>
    <property type="evidence" value="ECO:0007669"/>
    <property type="project" value="TreeGrafter"/>
</dbReference>
<dbReference type="Gene3D" id="3.90.79.10">
    <property type="entry name" value="Nucleoside Triphosphate Pyrophosphohydrolase"/>
    <property type="match status" value="1"/>
</dbReference>
<dbReference type="PRINTS" id="PR00502">
    <property type="entry name" value="NUDIXFAMILY"/>
</dbReference>
<evidence type="ECO:0000256" key="3">
    <source>
        <dbReference type="RuleBase" id="RU003476"/>
    </source>
</evidence>
<protein>
    <submittedName>
        <fullName evidence="5">NUDIX hydrolase</fullName>
    </submittedName>
</protein>
<evidence type="ECO:0000313" key="6">
    <source>
        <dbReference type="Proteomes" id="UP000283880"/>
    </source>
</evidence>
<comment type="cofactor">
    <cofactor evidence="1">
        <name>Mg(2+)</name>
        <dbReference type="ChEBI" id="CHEBI:18420"/>
    </cofactor>
</comment>
<reference evidence="5 6" key="1">
    <citation type="submission" date="2018-08" db="EMBL/GenBank/DDBJ databases">
        <title>A genome reference for cultivated species of the human gut microbiota.</title>
        <authorList>
            <person name="Zou Y."/>
            <person name="Xue W."/>
            <person name="Luo G."/>
        </authorList>
    </citation>
    <scope>NUCLEOTIDE SEQUENCE [LARGE SCALE GENOMIC DNA]</scope>
    <source>
        <strain evidence="5 6">AF04-15</strain>
    </source>
</reference>
<dbReference type="PROSITE" id="PS51462">
    <property type="entry name" value="NUDIX"/>
    <property type="match status" value="1"/>
</dbReference>
<dbReference type="InterPro" id="IPR000086">
    <property type="entry name" value="NUDIX_hydrolase_dom"/>
</dbReference>
<proteinExistence type="inferred from homology"/>
<evidence type="ECO:0000313" key="5">
    <source>
        <dbReference type="EMBL" id="RGX25141.1"/>
    </source>
</evidence>
<gene>
    <name evidence="5" type="ORF">DWV29_21950</name>
</gene>
<dbReference type="GO" id="GO:0016462">
    <property type="term" value="F:pyrophosphatase activity"/>
    <property type="evidence" value="ECO:0007669"/>
    <property type="project" value="UniProtKB-ARBA"/>
</dbReference>
<dbReference type="InterPro" id="IPR020476">
    <property type="entry name" value="Nudix_hydrolase"/>
</dbReference>
<dbReference type="GO" id="GO:0005829">
    <property type="term" value="C:cytosol"/>
    <property type="evidence" value="ECO:0007669"/>
    <property type="project" value="TreeGrafter"/>
</dbReference>
<dbReference type="EMBL" id="QSBM01000020">
    <property type="protein sequence ID" value="RGX25141.1"/>
    <property type="molecule type" value="Genomic_DNA"/>
</dbReference>
<evidence type="ECO:0000256" key="2">
    <source>
        <dbReference type="ARBA" id="ARBA00022801"/>
    </source>
</evidence>